<sequence>MSKDFSDYVVNENYTHVGVGYEEGGEYGHYWTVYFIEHQPEENIQSFEKEVFHLVNERREEHGLEPLKYDFELANVAREKSRDMRDSEYFAHESPNYGPPHEMINQFDIPNSGSAENIAAGQRTPEEVMEGWMNSDGHRANILHEDLTHIGVGYTQGGPYRTYWTQMFVRR</sequence>
<comment type="caution">
    <text evidence="2">The sequence shown here is derived from an EMBL/GenBank/DDBJ whole genome shotgun (WGS) entry which is preliminary data.</text>
</comment>
<gene>
    <name evidence="2" type="ORF">CEY16_03175</name>
</gene>
<reference evidence="2 3" key="1">
    <citation type="submission" date="2017-06" db="EMBL/GenBank/DDBJ databases">
        <title>the draft geome sequence of Illustriluteabacillus marina B3227.</title>
        <authorList>
            <person name="He R.-H."/>
            <person name="Du Z.-J."/>
        </authorList>
    </citation>
    <scope>NUCLEOTIDE SEQUENCE [LARGE SCALE GENOMIC DNA]</scope>
    <source>
        <strain evidence="2 3">B3227</strain>
    </source>
</reference>
<accession>A0A2I0QYH6</accession>
<evidence type="ECO:0000259" key="1">
    <source>
        <dbReference type="Pfam" id="PF00188"/>
    </source>
</evidence>
<dbReference type="InterPro" id="IPR035940">
    <property type="entry name" value="CAP_sf"/>
</dbReference>
<dbReference type="OrthoDB" id="9783944at2"/>
<dbReference type="CDD" id="cd05379">
    <property type="entry name" value="CAP_bacterial"/>
    <property type="match status" value="1"/>
</dbReference>
<dbReference type="SUPFAM" id="SSF55797">
    <property type="entry name" value="PR-1-like"/>
    <property type="match status" value="1"/>
</dbReference>
<evidence type="ECO:0000313" key="3">
    <source>
        <dbReference type="Proteomes" id="UP000243524"/>
    </source>
</evidence>
<name>A0A2I0QYH6_9BACI</name>
<dbReference type="Pfam" id="PF00188">
    <property type="entry name" value="CAP"/>
    <property type="match status" value="1"/>
</dbReference>
<dbReference type="PANTHER" id="PTHR31157:SF1">
    <property type="entry name" value="SCP DOMAIN-CONTAINING PROTEIN"/>
    <property type="match status" value="1"/>
</dbReference>
<dbReference type="EMBL" id="PJNH01000001">
    <property type="protein sequence ID" value="PKR79383.1"/>
    <property type="molecule type" value="Genomic_DNA"/>
</dbReference>
<keyword evidence="3" id="KW-1185">Reference proteome</keyword>
<protein>
    <recommendedName>
        <fullName evidence="1">SCP domain-containing protein</fullName>
    </recommendedName>
</protein>
<organism evidence="2 3">
    <name type="scientific">Halalkalibacillus sediminis</name>
    <dbReference type="NCBI Taxonomy" id="2018042"/>
    <lineage>
        <taxon>Bacteria</taxon>
        <taxon>Bacillati</taxon>
        <taxon>Bacillota</taxon>
        <taxon>Bacilli</taxon>
        <taxon>Bacillales</taxon>
        <taxon>Bacillaceae</taxon>
        <taxon>Halalkalibacillus</taxon>
    </lineage>
</organism>
<evidence type="ECO:0000313" key="2">
    <source>
        <dbReference type="EMBL" id="PKR79383.1"/>
    </source>
</evidence>
<feature type="domain" description="SCP" evidence="1">
    <location>
        <begin position="53"/>
        <end position="168"/>
    </location>
</feature>
<dbReference type="AlphaFoldDB" id="A0A2I0QYH6"/>
<dbReference type="Proteomes" id="UP000243524">
    <property type="component" value="Unassembled WGS sequence"/>
</dbReference>
<proteinExistence type="predicted"/>
<dbReference type="InterPro" id="IPR014044">
    <property type="entry name" value="CAP_dom"/>
</dbReference>
<dbReference type="PANTHER" id="PTHR31157">
    <property type="entry name" value="SCP DOMAIN-CONTAINING PROTEIN"/>
    <property type="match status" value="1"/>
</dbReference>
<dbReference type="Gene3D" id="3.40.33.10">
    <property type="entry name" value="CAP"/>
    <property type="match status" value="1"/>
</dbReference>